<dbReference type="VEuPathDB" id="TrichDB:TRFO_11452"/>
<keyword evidence="1" id="KW-0472">Membrane</keyword>
<organism evidence="3 4">
    <name type="scientific">Tritrichomonas foetus</name>
    <dbReference type="NCBI Taxonomy" id="1144522"/>
    <lineage>
        <taxon>Eukaryota</taxon>
        <taxon>Metamonada</taxon>
        <taxon>Parabasalia</taxon>
        <taxon>Tritrichomonadida</taxon>
        <taxon>Tritrichomonadidae</taxon>
        <taxon>Tritrichomonas</taxon>
    </lineage>
</organism>
<proteinExistence type="predicted"/>
<dbReference type="RefSeq" id="XP_068347112.1">
    <property type="nucleotide sequence ID" value="XM_068496043.1"/>
</dbReference>
<dbReference type="AlphaFoldDB" id="A0A1J4J6Z7"/>
<keyword evidence="1" id="KW-0812">Transmembrane</keyword>
<protein>
    <recommendedName>
        <fullName evidence="2">Thioredoxin domain-containing protein</fullName>
    </recommendedName>
</protein>
<evidence type="ECO:0000256" key="1">
    <source>
        <dbReference type="SAM" id="Phobius"/>
    </source>
</evidence>
<dbReference type="GeneID" id="94830747"/>
<evidence type="ECO:0000313" key="4">
    <source>
        <dbReference type="Proteomes" id="UP000179807"/>
    </source>
</evidence>
<evidence type="ECO:0000313" key="3">
    <source>
        <dbReference type="EMBL" id="OHS93975.1"/>
    </source>
</evidence>
<feature type="domain" description="Thioredoxin" evidence="2">
    <location>
        <begin position="32"/>
        <end position="133"/>
    </location>
</feature>
<name>A0A1J4J6Z7_9EUKA</name>
<gene>
    <name evidence="3" type="ORF">TRFO_11452</name>
</gene>
<dbReference type="Pfam" id="PF00085">
    <property type="entry name" value="Thioredoxin"/>
    <property type="match status" value="1"/>
</dbReference>
<dbReference type="SUPFAM" id="SSF52833">
    <property type="entry name" value="Thioredoxin-like"/>
    <property type="match status" value="1"/>
</dbReference>
<dbReference type="Gene3D" id="3.40.30.10">
    <property type="entry name" value="Glutaredoxin"/>
    <property type="match status" value="1"/>
</dbReference>
<feature type="transmembrane region" description="Helical" evidence="1">
    <location>
        <begin position="385"/>
        <end position="409"/>
    </location>
</feature>
<dbReference type="InterPro" id="IPR013766">
    <property type="entry name" value="Thioredoxin_domain"/>
</dbReference>
<dbReference type="EMBL" id="MLAK01001359">
    <property type="protein sequence ID" value="OHS93975.1"/>
    <property type="molecule type" value="Genomic_DNA"/>
</dbReference>
<dbReference type="Proteomes" id="UP000179807">
    <property type="component" value="Unassembled WGS sequence"/>
</dbReference>
<keyword evidence="4" id="KW-1185">Reference proteome</keyword>
<reference evidence="3" key="1">
    <citation type="submission" date="2016-10" db="EMBL/GenBank/DDBJ databases">
        <authorList>
            <person name="Benchimol M."/>
            <person name="Almeida L.G."/>
            <person name="Vasconcelos A.T."/>
            <person name="Perreira-Neves A."/>
            <person name="Rosa I.A."/>
            <person name="Tasca T."/>
            <person name="Bogo M.R."/>
            <person name="de Souza W."/>
        </authorList>
    </citation>
    <scope>NUCLEOTIDE SEQUENCE [LARGE SCALE GENOMIC DNA]</scope>
    <source>
        <strain evidence="3">K</strain>
    </source>
</reference>
<dbReference type="InterPro" id="IPR036249">
    <property type="entry name" value="Thioredoxin-like_sf"/>
</dbReference>
<sequence length="418" mass="49553">MFVGKMTPSEIFVMSNATSKMIPFFFLCLWWEFNKEEFPEIIRNSHNIPLLVLCYSTSCNHCRGLPEIFLNISSLYSNDKDFLITTVNCQENPSGCSLFPMSGTPYLGIVIGDNKNYWPKTKDKTQEGILSFLNKYANQNPFKEIQIETNENKNHKNVQKSNEFTEMKENLVYDGSLFYFEVPENENIFIKELSKSIKYFSIYNDNFILSKLKSSKEIKLTIFQNRFCPIYQKFDIDFPQINSIKNDQERKRKIQENINEIIRFIEDFKFGIDHCFTSSEFYETITQKKSIFYIIDHPMSIYQKEAFNKLSEKFCDHNTFFGWATIEDQRQILKFTQSNSLDVPFLFGSDPKRNISWKYFKKLGSIDEKIILSLFSNQRNEASMFVWRIIFWFCCSVLSFMIFLIFPIFDKKDSMKLL</sequence>
<keyword evidence="1" id="KW-1133">Transmembrane helix</keyword>
<accession>A0A1J4J6Z7</accession>
<evidence type="ECO:0000259" key="2">
    <source>
        <dbReference type="Pfam" id="PF00085"/>
    </source>
</evidence>
<dbReference type="CDD" id="cd02961">
    <property type="entry name" value="PDI_a_family"/>
    <property type="match status" value="1"/>
</dbReference>
<comment type="caution">
    <text evidence="3">The sequence shown here is derived from an EMBL/GenBank/DDBJ whole genome shotgun (WGS) entry which is preliminary data.</text>
</comment>